<proteinExistence type="predicted"/>
<dbReference type="Gene3D" id="3.40.630.10">
    <property type="entry name" value="Zn peptidases"/>
    <property type="match status" value="1"/>
</dbReference>
<dbReference type="InterPro" id="IPR036264">
    <property type="entry name" value="Bact_exopeptidase_dim_dom"/>
</dbReference>
<dbReference type="PANTHER" id="PTHR43808:SF9">
    <property type="entry name" value="BLL0789 PROTEIN"/>
    <property type="match status" value="1"/>
</dbReference>
<comment type="cofactor">
    <cofactor evidence="1">
        <name>Zn(2+)</name>
        <dbReference type="ChEBI" id="CHEBI:29105"/>
    </cofactor>
</comment>
<evidence type="ECO:0000256" key="4">
    <source>
        <dbReference type="ARBA" id="ARBA00022833"/>
    </source>
</evidence>
<dbReference type="InterPro" id="IPR050072">
    <property type="entry name" value="Peptidase_M20A"/>
</dbReference>
<dbReference type="CDD" id="cd03885">
    <property type="entry name" value="M20_CPDG2"/>
    <property type="match status" value="1"/>
</dbReference>
<dbReference type="InterPro" id="IPR017150">
    <property type="entry name" value="Pept_M20_glutamate_carboxypep"/>
</dbReference>
<dbReference type="PANTHER" id="PTHR43808">
    <property type="entry name" value="ACETYLORNITHINE DEACETYLASE"/>
    <property type="match status" value="1"/>
</dbReference>
<gene>
    <name evidence="7" type="ORF">FHK04_03035</name>
</gene>
<dbReference type="InterPro" id="IPR002933">
    <property type="entry name" value="Peptidase_M20"/>
</dbReference>
<keyword evidence="8" id="KW-1185">Reference proteome</keyword>
<evidence type="ECO:0000313" key="7">
    <source>
        <dbReference type="EMBL" id="TNV70214.1"/>
    </source>
</evidence>
<keyword evidence="2" id="KW-0479">Metal-binding</keyword>
<dbReference type="PROSITE" id="PS00758">
    <property type="entry name" value="ARGE_DAPE_CPG2_1"/>
    <property type="match status" value="1"/>
</dbReference>
<evidence type="ECO:0000259" key="6">
    <source>
        <dbReference type="Pfam" id="PF07687"/>
    </source>
</evidence>
<dbReference type="InterPro" id="IPR001261">
    <property type="entry name" value="ArgE/DapE_CS"/>
</dbReference>
<organism evidence="7 8">
    <name type="scientific">Trichococcus shcherbakoviae subsp. psychrophilus</name>
    <dbReference type="NCBI Taxonomy" id="2585775"/>
    <lineage>
        <taxon>Bacteria</taxon>
        <taxon>Bacillati</taxon>
        <taxon>Bacillota</taxon>
        <taxon>Bacilli</taxon>
        <taxon>Lactobacillales</taxon>
        <taxon>Carnobacteriaceae</taxon>
        <taxon>Trichococcus</taxon>
    </lineage>
</organism>
<dbReference type="SUPFAM" id="SSF55031">
    <property type="entry name" value="Bacterial exopeptidase dimerisation domain"/>
    <property type="match status" value="1"/>
</dbReference>
<dbReference type="GO" id="GO:0046872">
    <property type="term" value="F:metal ion binding"/>
    <property type="evidence" value="ECO:0007669"/>
    <property type="project" value="UniProtKB-KW"/>
</dbReference>
<dbReference type="Proteomes" id="UP000313395">
    <property type="component" value="Unassembled WGS sequence"/>
</dbReference>
<keyword evidence="3" id="KW-0378">Hydrolase</keyword>
<dbReference type="Gene3D" id="3.30.70.360">
    <property type="match status" value="1"/>
</dbReference>
<protein>
    <submittedName>
        <fullName evidence="7">M20 family metallopeptidase</fullName>
    </submittedName>
</protein>
<evidence type="ECO:0000256" key="5">
    <source>
        <dbReference type="PIRSR" id="PIRSR037238-1"/>
    </source>
</evidence>
<dbReference type="AlphaFoldDB" id="A0A5C5EB45"/>
<evidence type="ECO:0000256" key="2">
    <source>
        <dbReference type="ARBA" id="ARBA00022723"/>
    </source>
</evidence>
<comment type="caution">
    <text evidence="7">The sequence shown here is derived from an EMBL/GenBank/DDBJ whole genome shotgun (WGS) entry which is preliminary data.</text>
</comment>
<accession>A0A5C5EB45</accession>
<evidence type="ECO:0000256" key="3">
    <source>
        <dbReference type="ARBA" id="ARBA00022801"/>
    </source>
</evidence>
<name>A0A5C5EB45_9LACT</name>
<dbReference type="Pfam" id="PF07687">
    <property type="entry name" value="M20_dimer"/>
    <property type="match status" value="1"/>
</dbReference>
<reference evidence="7 8" key="1">
    <citation type="submission" date="2019-06" db="EMBL/GenBank/DDBJ databases">
        <title>Description Trichococcus psychrophilus sp. nov., isolated from a cold spring, by genomic and phenotypic analyses.</title>
        <authorList>
            <person name="Zakharyuk A."/>
        </authorList>
    </citation>
    <scope>NUCLEOTIDE SEQUENCE [LARGE SCALE GENOMIC DNA]</scope>
    <source>
        <strain evidence="7 8">SKBG</strain>
    </source>
</reference>
<evidence type="ECO:0000313" key="8">
    <source>
        <dbReference type="Proteomes" id="UP000313395"/>
    </source>
</evidence>
<dbReference type="PIRSF" id="PIRSF037238">
    <property type="entry name" value="Carboxypeptidase_G2"/>
    <property type="match status" value="1"/>
</dbReference>
<keyword evidence="4" id="KW-0862">Zinc</keyword>
<feature type="active site" description="Proton acceptor" evidence="5">
    <location>
        <position position="140"/>
    </location>
</feature>
<feature type="domain" description="Peptidase M20 dimerisation" evidence="6">
    <location>
        <begin position="176"/>
        <end position="270"/>
    </location>
</feature>
<sequence length="389" mass="42821">MAMGFDRNQYLRELETIVNIDSGSRNPAGTREVAAFLEEKYRQQGFLTELVSVGPEVGPVLVATNAPDEPIDLLFIGHTDTVFLDGEASRRPFTIEGERLYGPGVYDMKGCSLLTAYLLENLPEELRGNLNICVIHNPDEEISSFYSREVIIEKAKTAKFAFVMEPSSADGSMIKERKGIEKLKIHFKGRPSHAGDAPQEGRSAINELAHWIVRMNTLIDYAAGVSVNAGTIQGGSVPNVVPEHAQMELDYRYSNPADVTAFFDMLEELQAHAAKMEIGIDIDVIGKRPPMVDVPGAKELRSVFEDVGKRMDTVVSFKKSGGVSDANFTTSVGVPTVCSIGLIGGAFHTDHEYVELDSIQQRLDLLTAVIKEMSRREMFCESADRISIS</sequence>
<dbReference type="SUPFAM" id="SSF53187">
    <property type="entry name" value="Zn-dependent exopeptidases"/>
    <property type="match status" value="1"/>
</dbReference>
<dbReference type="InterPro" id="IPR011650">
    <property type="entry name" value="Peptidase_M20_dimer"/>
</dbReference>
<dbReference type="EMBL" id="VENO01000001">
    <property type="protein sequence ID" value="TNV70214.1"/>
    <property type="molecule type" value="Genomic_DNA"/>
</dbReference>
<dbReference type="Pfam" id="PF01546">
    <property type="entry name" value="Peptidase_M20"/>
    <property type="match status" value="1"/>
</dbReference>
<feature type="active site" evidence="5">
    <location>
        <position position="80"/>
    </location>
</feature>
<dbReference type="GO" id="GO:0016787">
    <property type="term" value="F:hydrolase activity"/>
    <property type="evidence" value="ECO:0007669"/>
    <property type="project" value="UniProtKB-KW"/>
</dbReference>
<evidence type="ECO:0000256" key="1">
    <source>
        <dbReference type="ARBA" id="ARBA00001947"/>
    </source>
</evidence>